<protein>
    <submittedName>
        <fullName evidence="2">Superoxide dismutase 1 copper chaperone-like</fullName>
    </submittedName>
</protein>
<dbReference type="KEGG" id="fas:105274184"/>
<dbReference type="GO" id="GO:0006801">
    <property type="term" value="P:superoxide metabolic process"/>
    <property type="evidence" value="ECO:0007669"/>
    <property type="project" value="InterPro"/>
</dbReference>
<reference evidence="2" key="1">
    <citation type="submission" date="2025-08" db="UniProtKB">
        <authorList>
            <consortium name="RefSeq"/>
        </authorList>
    </citation>
    <scope>IDENTIFICATION</scope>
    <source>
        <strain evidence="2">USDA-PBARC FA_bdor</strain>
        <tissue evidence="2">Whole organism</tissue>
    </source>
</reference>
<dbReference type="SUPFAM" id="SSF49329">
    <property type="entry name" value="Cu,Zn superoxide dismutase-like"/>
    <property type="match status" value="1"/>
</dbReference>
<proteinExistence type="predicted"/>
<dbReference type="OrthoDB" id="666972at2759"/>
<evidence type="ECO:0000313" key="1">
    <source>
        <dbReference type="Proteomes" id="UP000694866"/>
    </source>
</evidence>
<name>A0A9R1TU18_9HYME</name>
<keyword evidence="1" id="KW-1185">Reference proteome</keyword>
<gene>
    <name evidence="2" type="primary">LOC105274184</name>
</gene>
<dbReference type="RefSeq" id="XP_011315397.1">
    <property type="nucleotide sequence ID" value="XM_011317095.1"/>
</dbReference>
<dbReference type="AlphaFoldDB" id="A0A9R1TU18"/>
<evidence type="ECO:0000313" key="2">
    <source>
        <dbReference type="RefSeq" id="XP_011315397.1"/>
    </source>
</evidence>
<accession>A0A9R1TU18</accession>
<organism evidence="1 2">
    <name type="scientific">Fopius arisanus</name>
    <dbReference type="NCBI Taxonomy" id="64838"/>
    <lineage>
        <taxon>Eukaryota</taxon>
        <taxon>Metazoa</taxon>
        <taxon>Ecdysozoa</taxon>
        <taxon>Arthropoda</taxon>
        <taxon>Hexapoda</taxon>
        <taxon>Insecta</taxon>
        <taxon>Pterygota</taxon>
        <taxon>Neoptera</taxon>
        <taxon>Endopterygota</taxon>
        <taxon>Hymenoptera</taxon>
        <taxon>Apocrita</taxon>
        <taxon>Ichneumonoidea</taxon>
        <taxon>Braconidae</taxon>
        <taxon>Opiinae</taxon>
        <taxon>Fopius</taxon>
    </lineage>
</organism>
<dbReference type="InterPro" id="IPR036423">
    <property type="entry name" value="SOD-like_Cu/Zn_dom_sf"/>
</dbReference>
<dbReference type="GeneID" id="105274184"/>
<sequence length="143" mass="16229">MESSTRQEKRSWVEKLSNWTISQTAEVVRKELDNHGFQGQVYVLLTKLRKRKEILESEEKMVEANTEATGVLDKGNSSTSKFDGNSGQKLACGIITRSSGVFENTKRICACDGTTLWDERDESKQKGSFKNTFIYPVFTYEEG</sequence>
<dbReference type="Proteomes" id="UP000694866">
    <property type="component" value="Unplaced"/>
</dbReference>
<dbReference type="GO" id="GO:0046872">
    <property type="term" value="F:metal ion binding"/>
    <property type="evidence" value="ECO:0007669"/>
    <property type="project" value="InterPro"/>
</dbReference>